<reference evidence="5 6" key="1">
    <citation type="journal article" date="2010" name="Science">
        <title>Pathogenicity determinants in smut fungi revealed by genome comparison.</title>
        <authorList>
            <person name="Schirawski J."/>
            <person name="Mannhaupt G."/>
            <person name="Muench K."/>
            <person name="Brefort T."/>
            <person name="Schipper K."/>
            <person name="Doehlemann G."/>
            <person name="Di Stasio M."/>
            <person name="Roessel N."/>
            <person name="Mendoza-Mendoza A."/>
            <person name="Pester D."/>
            <person name="Mueller O."/>
            <person name="Winterberg B."/>
            <person name="Meyer E."/>
            <person name="Ghareeb H."/>
            <person name="Wollenberg T."/>
            <person name="Muensterkoetter M."/>
            <person name="Wong P."/>
            <person name="Walter M."/>
            <person name="Stukenbrock E."/>
            <person name="Gueldener U."/>
            <person name="Kahmann R."/>
        </authorList>
    </citation>
    <scope>NUCLEOTIDE SEQUENCE [LARGE SCALE GENOMIC DNA]</scope>
    <source>
        <strain evidence="6">SRZ2</strain>
    </source>
</reference>
<keyword evidence="2" id="KW-0812">Transmembrane</keyword>
<keyword evidence="6" id="KW-1185">Reference proteome</keyword>
<name>E6ZPL4_SPORE</name>
<keyword evidence="2" id="KW-0472">Membrane</keyword>
<organism evidence="5 6">
    <name type="scientific">Sporisorium reilianum (strain SRZ2)</name>
    <name type="common">Maize head smut fungus</name>
    <dbReference type="NCBI Taxonomy" id="999809"/>
    <lineage>
        <taxon>Eukaryota</taxon>
        <taxon>Fungi</taxon>
        <taxon>Dikarya</taxon>
        <taxon>Basidiomycota</taxon>
        <taxon>Ustilaginomycotina</taxon>
        <taxon>Ustilaginomycetes</taxon>
        <taxon>Ustilaginales</taxon>
        <taxon>Ustilaginaceae</taxon>
        <taxon>Sporisorium</taxon>
    </lineage>
</organism>
<dbReference type="SUPFAM" id="SSF49899">
    <property type="entry name" value="Concanavalin A-like lectins/glucanases"/>
    <property type="match status" value="1"/>
</dbReference>
<feature type="transmembrane region" description="Helical" evidence="2">
    <location>
        <begin position="777"/>
        <end position="795"/>
    </location>
</feature>
<dbReference type="EMBL" id="FQ311435">
    <property type="protein sequence ID" value="CBQ69171.1"/>
    <property type="molecule type" value="Genomic_DNA"/>
</dbReference>
<dbReference type="CDD" id="cd00413">
    <property type="entry name" value="Glyco_hydrolase_16"/>
    <property type="match status" value="1"/>
</dbReference>
<evidence type="ECO:0000256" key="3">
    <source>
        <dbReference type="SAM" id="SignalP"/>
    </source>
</evidence>
<dbReference type="AlphaFoldDB" id="E6ZPL4"/>
<feature type="compositionally biased region" description="Polar residues" evidence="1">
    <location>
        <begin position="402"/>
        <end position="411"/>
    </location>
</feature>
<feature type="compositionally biased region" description="Polar residues" evidence="1">
    <location>
        <begin position="526"/>
        <end position="550"/>
    </location>
</feature>
<dbReference type="PROSITE" id="PS51762">
    <property type="entry name" value="GH16_2"/>
    <property type="match status" value="1"/>
</dbReference>
<feature type="transmembrane region" description="Helical" evidence="2">
    <location>
        <begin position="859"/>
        <end position="877"/>
    </location>
</feature>
<feature type="transmembrane region" description="Helical" evidence="2">
    <location>
        <begin position="1156"/>
        <end position="1175"/>
    </location>
</feature>
<dbReference type="GO" id="GO:0004553">
    <property type="term" value="F:hydrolase activity, hydrolyzing O-glycosyl compounds"/>
    <property type="evidence" value="ECO:0007669"/>
    <property type="project" value="InterPro"/>
</dbReference>
<dbReference type="PANTHER" id="PTHR38121">
    <property type="entry name" value="GH16 DOMAIN-CONTAINING PROTEIN"/>
    <property type="match status" value="1"/>
</dbReference>
<accession>E6ZPL4</accession>
<evidence type="ECO:0000259" key="4">
    <source>
        <dbReference type="PROSITE" id="PS51762"/>
    </source>
</evidence>
<keyword evidence="3" id="KW-0732">Signal</keyword>
<feature type="region of interest" description="Disordered" evidence="1">
    <location>
        <begin position="480"/>
        <end position="504"/>
    </location>
</feature>
<proteinExistence type="predicted"/>
<dbReference type="PANTHER" id="PTHR38121:SF2">
    <property type="entry name" value="ACYLTRANSFERASE 3 DOMAIN-CONTAINING PROTEIN"/>
    <property type="match status" value="1"/>
</dbReference>
<dbReference type="OrthoDB" id="25131at2759"/>
<dbReference type="InterPro" id="IPR002656">
    <property type="entry name" value="Acyl_transf_3_dom"/>
</dbReference>
<feature type="compositionally biased region" description="Acidic residues" evidence="1">
    <location>
        <begin position="488"/>
        <end position="500"/>
    </location>
</feature>
<feature type="transmembrane region" description="Helical" evidence="2">
    <location>
        <begin position="934"/>
        <end position="955"/>
    </location>
</feature>
<feature type="transmembrane region" description="Helical" evidence="2">
    <location>
        <begin position="1127"/>
        <end position="1150"/>
    </location>
</feature>
<dbReference type="Proteomes" id="UP000008867">
    <property type="component" value="Chromosome 14"/>
</dbReference>
<feature type="chain" id="PRO_5003214704" description="GH16 domain-containing protein" evidence="3">
    <location>
        <begin position="30"/>
        <end position="1205"/>
    </location>
</feature>
<feature type="domain" description="GH16" evidence="4">
    <location>
        <begin position="69"/>
        <end position="301"/>
    </location>
</feature>
<dbReference type="HOGENOM" id="CLU_297715_0_0_1"/>
<keyword evidence="2" id="KW-1133">Transmembrane helix</keyword>
<sequence>MVDLTNPAPARLVASALILAASCVPVVRAACECGYRDPVTNALWTDRTITYFNETGLNDVVTQPAQSPRIYGGATPGEAGDGQQPWSLVGNLINKWENSFDATYRSAVSYNNTFIQDNALALQVSPAEPVHRIVNGSQIVTRRRDILYGSFRAQIEPATSRGAGAAFKFSAAYNDSETVNIGIFTSDNPENSTLQWSWSAYAHGDDPVKLNISSLGTDDYLEHRFDWQPELLQWRNAAANETANFHSIQKGINATHLPITPMPISFQAWSNGEHSQSQGPPRREPLLTHVRYARFFFNSSLEERQMQFVSQCAAVSASPDATCSTDDFTLRDSTAFDLAALSKFKPTKKPFHSPLYAIIAISAAAGIFVMTIAHGLVVRSIKAKDKKRAAIVAAQEKEHDSASSSETQVDRSASPFAPPPFAFKGSSHGHASPVTPIDADEMDDKSRLFGLTRAATPGSASPAYGTSLTVTKPVQLWTSPDLVYGSDSDSDDDDDSDDENSDARSYNSHVELGAKGHALLPRHFGSTTSLNARRPSHSLQGHDSSFSGSGAETPRWIEDMNRTHALPYVAPGFASDAPPSLSAHSASGLRTFSSQEMRVQGDYDEIELVDDAVSSDSRELGESYLGIPRAESSAGHSTYTTHDQLLVKPRGSFSSMRSGAAASSMFDFQHEGTSRPGSIFESYGSEAHEAFQRPQIIQWQQRDLNAADGEIGALAKPELGDEVGRKARDGAGPKVKPPETLVQSMLRRTKEFLFIKGTTQLTSTGARRIDYLDGMRGFACFLVSFHHFMLIYYFGITTPNAPHHYPKFEFWFRSLIGPLVVNQGLKLGIFFMLPSRTMTNRYLLKGGLQSMADATVRRIPRLALPVLGAVLANYFLMDVGAFKWVPRLASRTWSTWSYWQNFDNVMVFLDAFISLWWSAPPVQPALVTGYATGVLWTIPVIVQGTWTCMICALVAHEIKNAYKRFTFYALCITLSWYAQTWDLYFMAGLVIADLDSKLNYQAKAAKGIPLVPGFVRRGLRLPESVDKLRVHGQVLAWALFLAAWTQQYLSQIPGARGNGFDNREHRIHPDWTTEAPHAWSDDSGISYTDPRISSWILSFSFFLLTDLSDLLRGFFRLRVWSYIGKNAFAVFLMHGVVWWTWSAWLCLTLLAAGVPYWATILVVVVTSYALLFAVAECFTATFDTWGGLFSKAVWRATSGGVGRKV</sequence>
<evidence type="ECO:0000256" key="2">
    <source>
        <dbReference type="SAM" id="Phobius"/>
    </source>
</evidence>
<dbReference type="eggNOG" id="ENOG502QU2I">
    <property type="taxonomic scope" value="Eukaryota"/>
</dbReference>
<feature type="transmembrane region" description="Helical" evidence="2">
    <location>
        <begin position="815"/>
        <end position="833"/>
    </location>
</feature>
<protein>
    <recommendedName>
        <fullName evidence="4">GH16 domain-containing protein</fullName>
    </recommendedName>
</protein>
<evidence type="ECO:0000313" key="5">
    <source>
        <dbReference type="EMBL" id="CBQ69171.1"/>
    </source>
</evidence>
<gene>
    <name evidence="5" type="ORF">sr15240</name>
</gene>
<dbReference type="InterPro" id="IPR000757">
    <property type="entry name" value="Beta-glucanase-like"/>
</dbReference>
<dbReference type="GO" id="GO:0005975">
    <property type="term" value="P:carbohydrate metabolic process"/>
    <property type="evidence" value="ECO:0007669"/>
    <property type="project" value="InterPro"/>
</dbReference>
<feature type="region of interest" description="Disordered" evidence="1">
    <location>
        <begin position="392"/>
        <end position="440"/>
    </location>
</feature>
<evidence type="ECO:0000256" key="1">
    <source>
        <dbReference type="SAM" id="MobiDB-lite"/>
    </source>
</evidence>
<dbReference type="VEuPathDB" id="FungiDB:sr15240"/>
<feature type="signal peptide" evidence="3">
    <location>
        <begin position="1"/>
        <end position="29"/>
    </location>
</feature>
<dbReference type="Pfam" id="PF00722">
    <property type="entry name" value="Glyco_hydro_16"/>
    <property type="match status" value="1"/>
</dbReference>
<feature type="transmembrane region" description="Helical" evidence="2">
    <location>
        <begin position="355"/>
        <end position="378"/>
    </location>
</feature>
<evidence type="ECO:0000313" key="6">
    <source>
        <dbReference type="Proteomes" id="UP000008867"/>
    </source>
</evidence>
<dbReference type="InterPro" id="IPR013320">
    <property type="entry name" value="ConA-like_dom_sf"/>
</dbReference>
<dbReference type="Gene3D" id="2.60.120.200">
    <property type="match status" value="1"/>
</dbReference>
<feature type="region of interest" description="Disordered" evidence="1">
    <location>
        <begin position="526"/>
        <end position="553"/>
    </location>
</feature>
<dbReference type="GO" id="GO:0016747">
    <property type="term" value="F:acyltransferase activity, transferring groups other than amino-acyl groups"/>
    <property type="evidence" value="ECO:0007669"/>
    <property type="project" value="InterPro"/>
</dbReference>
<dbReference type="Pfam" id="PF01757">
    <property type="entry name" value="Acyl_transf_3"/>
    <property type="match status" value="1"/>
</dbReference>